<gene>
    <name evidence="2" type="ORF">OP8BY_1967</name>
</gene>
<accession>A0A3E2BNM5</accession>
<name>A0A3E2BNM5_9BACT</name>
<dbReference type="Pfam" id="PF13568">
    <property type="entry name" value="OMP_b-brl_2"/>
    <property type="match status" value="1"/>
</dbReference>
<organism evidence="2 3">
    <name type="scientific">Candidatus Saccharicenans subterraneus</name>
    <dbReference type="NCBI Taxonomy" id="2508984"/>
    <lineage>
        <taxon>Bacteria</taxon>
        <taxon>Candidatus Aminicenantota</taxon>
        <taxon>Candidatus Aminicenantia</taxon>
        <taxon>Candidatus Aminicenantales</taxon>
        <taxon>Candidatus Saccharicenantaceae</taxon>
        <taxon>Candidatus Saccharicenans</taxon>
    </lineage>
</organism>
<comment type="caution">
    <text evidence="2">The sequence shown here is derived from an EMBL/GenBank/DDBJ whole genome shotgun (WGS) entry which is preliminary data.</text>
</comment>
<dbReference type="EMBL" id="QUAH01000004">
    <property type="protein sequence ID" value="RFT16363.1"/>
    <property type="molecule type" value="Genomic_DNA"/>
</dbReference>
<evidence type="ECO:0000259" key="1">
    <source>
        <dbReference type="Pfam" id="PF13568"/>
    </source>
</evidence>
<reference evidence="2 3" key="1">
    <citation type="submission" date="2018-08" db="EMBL/GenBank/DDBJ databases">
        <title>Genome analysis of the thermophilic bacterium of the candidate phylum Aminicenantes from deep subsurface aquifer revealed its physiology and ecological role.</title>
        <authorList>
            <person name="Kadnikov V.V."/>
            <person name="Mardanov A.V."/>
            <person name="Beletsky A.V."/>
            <person name="Karnachuk O.V."/>
            <person name="Ravin N.V."/>
        </authorList>
    </citation>
    <scope>NUCLEOTIDE SEQUENCE [LARGE SCALE GENOMIC DNA]</scope>
    <source>
        <strain evidence="2">BY38</strain>
    </source>
</reference>
<feature type="domain" description="Outer membrane protein beta-barrel" evidence="1">
    <location>
        <begin position="50"/>
        <end position="194"/>
    </location>
</feature>
<dbReference type="Proteomes" id="UP000257323">
    <property type="component" value="Unassembled WGS sequence"/>
</dbReference>
<proteinExistence type="predicted"/>
<evidence type="ECO:0000313" key="2">
    <source>
        <dbReference type="EMBL" id="RFT16363.1"/>
    </source>
</evidence>
<sequence>MRRKILLLVLVLGLVTAAYPTGLQTGFRAWGGLALGRYQGLPVPVGIPELRYQNAYRTGLGLGAGLELKVPRVPLSLILGLGYLQKGTELEIYYLDTKTGSYFYRLGTLSQTGLVKIGPNMKIAPYLLAGYELAFILNHRGQSFGSSPGGPDSDLRPDTKKMDLGLVAGAGLEFRLDKVSPFVEFCYFHGLSNLSRATGTLEYYSTIKSRTLLLSAGLKFSLKKT</sequence>
<evidence type="ECO:0000313" key="3">
    <source>
        <dbReference type="Proteomes" id="UP000257323"/>
    </source>
</evidence>
<dbReference type="AlphaFoldDB" id="A0A3E2BNM5"/>
<protein>
    <recommendedName>
        <fullName evidence="1">Outer membrane protein beta-barrel domain-containing protein</fullName>
    </recommendedName>
</protein>
<dbReference type="InterPro" id="IPR025665">
    <property type="entry name" value="Beta-barrel_OMP_2"/>
</dbReference>